<comment type="caution">
    <text evidence="1">The sequence shown here is derived from an EMBL/GenBank/DDBJ whole genome shotgun (WGS) entry which is preliminary data.</text>
</comment>
<dbReference type="AlphaFoldDB" id="A0A8J3LRD3"/>
<accession>A0A8J3LRD3</accession>
<dbReference type="Proteomes" id="UP000653674">
    <property type="component" value="Unassembled WGS sequence"/>
</dbReference>
<evidence type="ECO:0000313" key="1">
    <source>
        <dbReference type="EMBL" id="GIG75380.1"/>
    </source>
</evidence>
<proteinExistence type="predicted"/>
<organism evidence="1 2">
    <name type="scientific">Planosporangium flavigriseum</name>
    <dbReference type="NCBI Taxonomy" id="373681"/>
    <lineage>
        <taxon>Bacteria</taxon>
        <taxon>Bacillati</taxon>
        <taxon>Actinomycetota</taxon>
        <taxon>Actinomycetes</taxon>
        <taxon>Micromonosporales</taxon>
        <taxon>Micromonosporaceae</taxon>
        <taxon>Planosporangium</taxon>
    </lineage>
</organism>
<reference evidence="1" key="1">
    <citation type="submission" date="2021-01" db="EMBL/GenBank/DDBJ databases">
        <title>Whole genome shotgun sequence of Planosporangium flavigriseum NBRC 105377.</title>
        <authorList>
            <person name="Komaki H."/>
            <person name="Tamura T."/>
        </authorList>
    </citation>
    <scope>NUCLEOTIDE SEQUENCE</scope>
    <source>
        <strain evidence="1">NBRC 105377</strain>
    </source>
</reference>
<dbReference type="RefSeq" id="WP_168072096.1">
    <property type="nucleotide sequence ID" value="NZ_BAAAQJ010000003.1"/>
</dbReference>
<evidence type="ECO:0000313" key="2">
    <source>
        <dbReference type="Proteomes" id="UP000653674"/>
    </source>
</evidence>
<name>A0A8J3LRD3_9ACTN</name>
<sequence length="71" mass="8538">MERRKHWWNGTWGRLARHDIYLYEDGGRWMVESREGGADGRSRWYEYGDEDAATERVRGLLADSPHWRQLS</sequence>
<keyword evidence="2" id="KW-1185">Reference proteome</keyword>
<dbReference type="EMBL" id="BONU01000030">
    <property type="protein sequence ID" value="GIG75380.1"/>
    <property type="molecule type" value="Genomic_DNA"/>
</dbReference>
<protein>
    <submittedName>
        <fullName evidence="1">Uncharacterized protein</fullName>
    </submittedName>
</protein>
<gene>
    <name evidence="1" type="ORF">Pfl04_37840</name>
</gene>